<proteinExistence type="predicted"/>
<name>A0ACB9ECS7_9ASTR</name>
<gene>
    <name evidence="1" type="ORF">L1987_56572</name>
</gene>
<reference evidence="1 2" key="2">
    <citation type="journal article" date="2022" name="Mol. Ecol. Resour.">
        <title>The genomes of chicory, endive, great burdock and yacon provide insights into Asteraceae paleo-polyploidization history and plant inulin production.</title>
        <authorList>
            <person name="Fan W."/>
            <person name="Wang S."/>
            <person name="Wang H."/>
            <person name="Wang A."/>
            <person name="Jiang F."/>
            <person name="Liu H."/>
            <person name="Zhao H."/>
            <person name="Xu D."/>
            <person name="Zhang Y."/>
        </authorList>
    </citation>
    <scope>NUCLEOTIDE SEQUENCE [LARGE SCALE GENOMIC DNA]</scope>
    <source>
        <strain evidence="2">cv. Yunnan</strain>
        <tissue evidence="1">Leaves</tissue>
    </source>
</reference>
<dbReference type="EMBL" id="CM042035">
    <property type="protein sequence ID" value="KAI3756749.1"/>
    <property type="molecule type" value="Genomic_DNA"/>
</dbReference>
<reference evidence="2" key="1">
    <citation type="journal article" date="2022" name="Mol. Ecol. Resour.">
        <title>The genomes of chicory, endive, great burdock and yacon provide insights into Asteraceae palaeo-polyploidization history and plant inulin production.</title>
        <authorList>
            <person name="Fan W."/>
            <person name="Wang S."/>
            <person name="Wang H."/>
            <person name="Wang A."/>
            <person name="Jiang F."/>
            <person name="Liu H."/>
            <person name="Zhao H."/>
            <person name="Xu D."/>
            <person name="Zhang Y."/>
        </authorList>
    </citation>
    <scope>NUCLEOTIDE SEQUENCE [LARGE SCALE GENOMIC DNA]</scope>
    <source>
        <strain evidence="2">cv. Yunnan</strain>
    </source>
</reference>
<organism evidence="1 2">
    <name type="scientific">Smallanthus sonchifolius</name>
    <dbReference type="NCBI Taxonomy" id="185202"/>
    <lineage>
        <taxon>Eukaryota</taxon>
        <taxon>Viridiplantae</taxon>
        <taxon>Streptophyta</taxon>
        <taxon>Embryophyta</taxon>
        <taxon>Tracheophyta</taxon>
        <taxon>Spermatophyta</taxon>
        <taxon>Magnoliopsida</taxon>
        <taxon>eudicotyledons</taxon>
        <taxon>Gunneridae</taxon>
        <taxon>Pentapetalae</taxon>
        <taxon>asterids</taxon>
        <taxon>campanulids</taxon>
        <taxon>Asterales</taxon>
        <taxon>Asteraceae</taxon>
        <taxon>Asteroideae</taxon>
        <taxon>Heliantheae alliance</taxon>
        <taxon>Millerieae</taxon>
        <taxon>Smallanthus</taxon>
    </lineage>
</organism>
<accession>A0ACB9ECS7</accession>
<evidence type="ECO:0000313" key="2">
    <source>
        <dbReference type="Proteomes" id="UP001056120"/>
    </source>
</evidence>
<comment type="caution">
    <text evidence="1">The sequence shown here is derived from an EMBL/GenBank/DDBJ whole genome shotgun (WGS) entry which is preliminary data.</text>
</comment>
<dbReference type="Proteomes" id="UP001056120">
    <property type="component" value="Linkage Group LG18"/>
</dbReference>
<keyword evidence="2" id="KW-1185">Reference proteome</keyword>
<protein>
    <submittedName>
        <fullName evidence="1">Uncharacterized protein</fullName>
    </submittedName>
</protein>
<sequence length="127" mass="14267">MEPLAPKIVVCLIPCSEEFKSELAFGNSNQGTLNSDLAFGILNKWTSTSDWGLRFWFSDSEGCEPVHVLDFDFGFGNWLLVSCSNFEDCGLLDFVFRFRVVKSGKLVLLDFEDCGLLDSEDCALWTC</sequence>
<evidence type="ECO:0000313" key="1">
    <source>
        <dbReference type="EMBL" id="KAI3756749.1"/>
    </source>
</evidence>